<keyword evidence="3" id="KW-1185">Reference proteome</keyword>
<dbReference type="RefSeq" id="WP_387348236.1">
    <property type="nucleotide sequence ID" value="NZ_JBIAXI010000050.1"/>
</dbReference>
<comment type="caution">
    <text evidence="2">The sequence shown here is derived from an EMBL/GenBank/DDBJ whole genome shotgun (WGS) entry which is preliminary data.</text>
</comment>
<dbReference type="PANTHER" id="PTHR43798">
    <property type="entry name" value="MONOACYLGLYCEROL LIPASE"/>
    <property type="match status" value="1"/>
</dbReference>
<dbReference type="InterPro" id="IPR050266">
    <property type="entry name" value="AB_hydrolase_sf"/>
</dbReference>
<dbReference type="InterPro" id="IPR000073">
    <property type="entry name" value="AB_hydrolase_1"/>
</dbReference>
<dbReference type="GO" id="GO:0016787">
    <property type="term" value="F:hydrolase activity"/>
    <property type="evidence" value="ECO:0007669"/>
    <property type="project" value="UniProtKB-KW"/>
</dbReference>
<sequence length="291" mass="32257">MSDIYKSAEGERILRERYLAYLDRWPVPADRLRVPTRHGETFVMASGPEDAPPLVLLHGSGANTAMWMADVPAWAEHFRVLAVDMIGEPGLSAPSRPPLDSDAHALWLDEVLDALGVRRAAFAGTSLGGWLALDYAIRRPERVERLALQCPGGIGRQKYGLLLASVLLLPFGRWGTRLTMNRALGSASTGATREDRERGEYVMLVHRNFRPRMEKLPIFGDDALRGLTMPMLVVLGGRDALIDSHGTRRHLQQAAPHARISFFPEVGHLIMEQTRPILEFLLEREAAASSG</sequence>
<accession>A0ABW6VMH4</accession>
<organism evidence="2 3">
    <name type="scientific">Microtetraspora fusca</name>
    <dbReference type="NCBI Taxonomy" id="1997"/>
    <lineage>
        <taxon>Bacteria</taxon>
        <taxon>Bacillati</taxon>
        <taxon>Actinomycetota</taxon>
        <taxon>Actinomycetes</taxon>
        <taxon>Streptosporangiales</taxon>
        <taxon>Streptosporangiaceae</taxon>
        <taxon>Microtetraspora</taxon>
    </lineage>
</organism>
<reference evidence="2 3" key="1">
    <citation type="submission" date="2024-10" db="EMBL/GenBank/DDBJ databases">
        <title>The Natural Products Discovery Center: Release of the First 8490 Sequenced Strains for Exploring Actinobacteria Biosynthetic Diversity.</title>
        <authorList>
            <person name="Kalkreuter E."/>
            <person name="Kautsar S.A."/>
            <person name="Yang D."/>
            <person name="Bader C.D."/>
            <person name="Teijaro C.N."/>
            <person name="Fluegel L."/>
            <person name="Davis C.M."/>
            <person name="Simpson J.R."/>
            <person name="Lauterbach L."/>
            <person name="Steele A.D."/>
            <person name="Gui C."/>
            <person name="Meng S."/>
            <person name="Li G."/>
            <person name="Viehrig K."/>
            <person name="Ye F."/>
            <person name="Su P."/>
            <person name="Kiefer A.F."/>
            <person name="Nichols A."/>
            <person name="Cepeda A.J."/>
            <person name="Yan W."/>
            <person name="Fan B."/>
            <person name="Jiang Y."/>
            <person name="Adhikari A."/>
            <person name="Zheng C.-J."/>
            <person name="Schuster L."/>
            <person name="Cowan T.M."/>
            <person name="Smanski M.J."/>
            <person name="Chevrette M.G."/>
            <person name="De Carvalho L.P.S."/>
            <person name="Shen B."/>
        </authorList>
    </citation>
    <scope>NUCLEOTIDE SEQUENCE [LARGE SCALE GENOMIC DNA]</scope>
    <source>
        <strain evidence="2 3">NPDC001281</strain>
    </source>
</reference>
<name>A0ABW6VMH4_MICFU</name>
<dbReference type="PANTHER" id="PTHR43798:SF33">
    <property type="entry name" value="HYDROLASE, PUTATIVE (AFU_ORTHOLOGUE AFUA_2G14860)-RELATED"/>
    <property type="match status" value="1"/>
</dbReference>
<keyword evidence="2" id="KW-0378">Hydrolase</keyword>
<feature type="domain" description="AB hydrolase-1" evidence="1">
    <location>
        <begin position="54"/>
        <end position="273"/>
    </location>
</feature>
<dbReference type="PRINTS" id="PR00111">
    <property type="entry name" value="ABHYDROLASE"/>
</dbReference>
<dbReference type="Gene3D" id="3.40.50.1820">
    <property type="entry name" value="alpha/beta hydrolase"/>
    <property type="match status" value="1"/>
</dbReference>
<dbReference type="Proteomes" id="UP001602119">
    <property type="component" value="Unassembled WGS sequence"/>
</dbReference>
<evidence type="ECO:0000259" key="1">
    <source>
        <dbReference type="Pfam" id="PF12697"/>
    </source>
</evidence>
<protein>
    <submittedName>
        <fullName evidence="2">Alpha/beta fold hydrolase</fullName>
    </submittedName>
</protein>
<dbReference type="InterPro" id="IPR029058">
    <property type="entry name" value="AB_hydrolase_fold"/>
</dbReference>
<gene>
    <name evidence="2" type="ORF">ACFY05_42220</name>
</gene>
<proteinExistence type="predicted"/>
<dbReference type="SUPFAM" id="SSF53474">
    <property type="entry name" value="alpha/beta-Hydrolases"/>
    <property type="match status" value="1"/>
</dbReference>
<evidence type="ECO:0000313" key="2">
    <source>
        <dbReference type="EMBL" id="MFF4779453.1"/>
    </source>
</evidence>
<dbReference type="EMBL" id="JBIAXI010000050">
    <property type="protein sequence ID" value="MFF4779453.1"/>
    <property type="molecule type" value="Genomic_DNA"/>
</dbReference>
<evidence type="ECO:0000313" key="3">
    <source>
        <dbReference type="Proteomes" id="UP001602119"/>
    </source>
</evidence>
<dbReference type="Pfam" id="PF12697">
    <property type="entry name" value="Abhydrolase_6"/>
    <property type="match status" value="1"/>
</dbReference>